<dbReference type="STRING" id="1185876.BN8_05434"/>
<evidence type="ECO:0000256" key="1">
    <source>
        <dbReference type="SAM" id="SignalP"/>
    </source>
</evidence>
<dbReference type="RefSeq" id="WP_009284685.1">
    <property type="nucleotide sequence ID" value="NZ_CAIT01000009.1"/>
</dbReference>
<dbReference type="AlphaFoldDB" id="I2GQE2"/>
<proteinExistence type="predicted"/>
<dbReference type="PROSITE" id="PS51257">
    <property type="entry name" value="PROKAR_LIPOPROTEIN"/>
    <property type="match status" value="1"/>
</dbReference>
<dbReference type="Pfam" id="PF14054">
    <property type="entry name" value="DUF4249"/>
    <property type="match status" value="1"/>
</dbReference>
<dbReference type="InterPro" id="IPR025345">
    <property type="entry name" value="DUF4249"/>
</dbReference>
<dbReference type="OrthoDB" id="1115009at2"/>
<gene>
    <name evidence="2" type="ORF">BN8_05434</name>
</gene>
<comment type="caution">
    <text evidence="2">The sequence shown here is derived from an EMBL/GenBank/DDBJ whole genome shotgun (WGS) entry which is preliminary data.</text>
</comment>
<keyword evidence="3" id="KW-1185">Reference proteome</keyword>
<feature type="signal peptide" evidence="1">
    <location>
        <begin position="1"/>
        <end position="18"/>
    </location>
</feature>
<reference evidence="2 3" key="1">
    <citation type="journal article" date="2012" name="J. Bacteriol.">
        <title>Genome Sequence of the Filamentous Bacterium Fibrisoma limi BUZ 3T.</title>
        <authorList>
            <person name="Filippini M."/>
            <person name="Qi W."/>
            <person name="Jaenicke S."/>
            <person name="Goesmann A."/>
            <person name="Smits T.H."/>
            <person name="Bagheri H.C."/>
        </authorList>
    </citation>
    <scope>NUCLEOTIDE SEQUENCE [LARGE SCALE GENOMIC DNA]</scope>
    <source>
        <strain evidence="3">BUZ 3T</strain>
    </source>
</reference>
<evidence type="ECO:0000313" key="2">
    <source>
        <dbReference type="EMBL" id="CCH56120.1"/>
    </source>
</evidence>
<name>I2GQE2_9BACT</name>
<keyword evidence="1" id="KW-0732">Signal</keyword>
<dbReference type="EMBL" id="CAIT01000009">
    <property type="protein sequence ID" value="CCH56120.1"/>
    <property type="molecule type" value="Genomic_DNA"/>
</dbReference>
<protein>
    <recommendedName>
        <fullName evidence="4">DUF4249 domain-containing protein</fullName>
    </recommendedName>
</protein>
<organism evidence="2 3">
    <name type="scientific">Fibrisoma limi BUZ 3</name>
    <dbReference type="NCBI Taxonomy" id="1185876"/>
    <lineage>
        <taxon>Bacteria</taxon>
        <taxon>Pseudomonadati</taxon>
        <taxon>Bacteroidota</taxon>
        <taxon>Cytophagia</taxon>
        <taxon>Cytophagales</taxon>
        <taxon>Spirosomataceae</taxon>
        <taxon>Fibrisoma</taxon>
    </lineage>
</organism>
<dbReference type="Proteomes" id="UP000009309">
    <property type="component" value="Unassembled WGS sequence"/>
</dbReference>
<sequence>MNRFIHLFLMSLLSLLVAGCNSLRNEVDPERLNKEAGKLVVTGFLSPQDTLLAVSVSRSRTVLNDGSPTSTNTLNVTDAQVSLTRGHVVAFLRYDSNRNVYVTDATTFRIEAGQTYKLHVFTKEGEKATGTCTIPSPVNLNSITFDSAYGNRYGRRQMRYFIRARWQDQAGQPNYYQVNGAFSFMLTDANTNPYNNENSTLIQFDRSNGGLITDHDADGQPFVSDRAYLESYIYYSFPSKSFYSQYKSARVRVDLLNVEQTYYQYQDAVSRQLEVSGNPFAEPVPIPSNIEGGLGCFAGYNRSTVTLKLK</sequence>
<accession>I2GQE2</accession>
<dbReference type="eggNOG" id="ENOG5031UUW">
    <property type="taxonomic scope" value="Bacteria"/>
</dbReference>
<feature type="chain" id="PRO_5003658655" description="DUF4249 domain-containing protein" evidence="1">
    <location>
        <begin position="19"/>
        <end position="310"/>
    </location>
</feature>
<evidence type="ECO:0000313" key="3">
    <source>
        <dbReference type="Proteomes" id="UP000009309"/>
    </source>
</evidence>
<evidence type="ECO:0008006" key="4">
    <source>
        <dbReference type="Google" id="ProtNLM"/>
    </source>
</evidence>